<reference evidence="2" key="1">
    <citation type="submission" date="2012-11" db="EMBL/GenBank/DDBJ databases">
        <authorList>
            <person name="Lucero-Rivera Y.E."/>
            <person name="Tovar-Ramirez D."/>
        </authorList>
    </citation>
    <scope>NUCLEOTIDE SEQUENCE [LARGE SCALE GENOMIC DNA]</scope>
    <source>
        <strain evidence="2">Araruama</strain>
    </source>
</reference>
<protein>
    <submittedName>
        <fullName evidence="1">Uncharacterized protein</fullName>
    </submittedName>
</protein>
<gene>
    <name evidence="1" type="ORF">OMM_13611</name>
</gene>
<name>A0A1V1NTE4_9BACT</name>
<dbReference type="Proteomes" id="UP000189670">
    <property type="component" value="Unassembled WGS sequence"/>
</dbReference>
<dbReference type="AlphaFoldDB" id="A0A1V1NTE4"/>
<evidence type="ECO:0000313" key="1">
    <source>
        <dbReference type="EMBL" id="ETR65857.1"/>
    </source>
</evidence>
<sequence>MNSATNVKSCLLSAINNIPNKEATGHKKIIYLIAAGKTSSIPDYIADNPKFNEENDNISFHFIVIGDYGEIAFLSYPNKILLYRDIFDCLFLLLLYMP</sequence>
<proteinExistence type="predicted"/>
<organism evidence="1 2">
    <name type="scientific">Candidatus Magnetoglobus multicellularis str. Araruama</name>
    <dbReference type="NCBI Taxonomy" id="890399"/>
    <lineage>
        <taxon>Bacteria</taxon>
        <taxon>Pseudomonadati</taxon>
        <taxon>Thermodesulfobacteriota</taxon>
        <taxon>Desulfobacteria</taxon>
        <taxon>Desulfobacterales</taxon>
        <taxon>Desulfobacteraceae</taxon>
        <taxon>Candidatus Magnetoglobus</taxon>
    </lineage>
</organism>
<accession>A0A1V1NTE4</accession>
<dbReference type="EMBL" id="ATBP01002439">
    <property type="protein sequence ID" value="ETR65857.1"/>
    <property type="molecule type" value="Genomic_DNA"/>
</dbReference>
<evidence type="ECO:0000313" key="2">
    <source>
        <dbReference type="Proteomes" id="UP000189670"/>
    </source>
</evidence>
<comment type="caution">
    <text evidence="1">The sequence shown here is derived from an EMBL/GenBank/DDBJ whole genome shotgun (WGS) entry which is preliminary data.</text>
</comment>